<dbReference type="VEuPathDB" id="VectorBase:GMOY000313"/>
<dbReference type="PANTHER" id="PTHR46518:SF1">
    <property type="entry name" value="OUTER DYNEIN ARM-DOCKING COMPLEX SUBUNIT 3"/>
    <property type="match status" value="1"/>
</dbReference>
<dbReference type="EMBL" id="CCAG010010435">
    <property type="status" value="NOT_ANNOTATED_CDS"/>
    <property type="molecule type" value="Genomic_DNA"/>
</dbReference>
<dbReference type="GO" id="GO:0035253">
    <property type="term" value="C:ciliary rootlet"/>
    <property type="evidence" value="ECO:0007669"/>
    <property type="project" value="TreeGrafter"/>
</dbReference>
<sequence>MKTTNSGIRMTANSSKFHAHREESLHKLTNVYRPIVSHAFLGLNYVKQHMMSDSGWCFQHLVDQMEHFKRMMKTYQSVSNLEKKADSAMYKEVLQKLRNKVHDGRLLLYARKNQKGSNNFKDKTRVRLYKDMSLFEISESIDQQSFVLRKEYDRLHFRCGELKQKLQALVLERDFIETRIVFFNNFVLEEDEKAKLCRNKIQASHVRLNAAKTINTTYKKIIKILRNDANYYEPIIRSLIDDIKDQEGYINFIIGVGNPALAQFRKLSNFYTRKRDAMQKILTQFHHDIMDHLHIGFKKNGLPSANKITNASQLINHYNRTSRDMRTLETELSKVETVIKHLETVTLSSHSTQVYRTIRTQSGANAKLQRWLQFGALANEMLEIKTQKSEIVRNLLRHNYTGWPQKNRYIEKQLRSAIKREDDYEADMIQQMKEISPLIVLIRFTLYRLNDMLRFVNYRSQTPAMRYPTEDLKLPLLKFENMPGRAYPPLPFEENLENLMEVVQEKLKKLLEVFKIKKQTENLMEQHRHIYNQELQNSHTRYDDEDSNLDHLYEHSRISDYHHEEPSTIKIWAGVPNRNMVKPVHPTSVNTHGLFGFQYVKQHMMTADGLWTPASITDEFAKMTDLLRKRLQFSNLEKVSQRKRLFHHYRVLKRQIRNGRRKWVQMISEEDSSEVRNLLAGNKGMQRLYQTMSLNQIVDNINQRTFTLRKERDRLTARLENLKADYEKALRVKSEIENRKRYHDLYVLDEQFKSYEKKKLLVNSQTRLAAIKTINGSYQKIIAILRHDEIFYEPILNSLDKDILDQENFIKHILHLGSPAIARFSELSEDFRKQQEMARKRTLAMTELVTKLRSSRKRSSLFQTFKNVDGGHKGGSQRAAIKSPFVRETISMLVMKTELKAIEETIKKIKFATFCSKSTEIYRRMKGQVEYNYQLRKRLENDDLGLEALETKVKCASVLRDVLIDNITDEGDRRLRRVKLLGEAIEAQDKYQADILDYMKNRAKAFVLFRYSLWNIHDILRHVAPSRGRPAPYPNEYLKLPLLKFEMLTMRAVPPEAFEENISSLMKTAEKKLRAVMLAFYQLRVKPNEVIKARADYQSDFIYRQELLVSETNSSWTKQEFMVAEEAAKTVTSVPNRKQIKAQSAKLVEETAKRDE</sequence>
<feature type="coiled-coil region" evidence="1">
    <location>
        <begin position="705"/>
        <end position="739"/>
    </location>
</feature>
<dbReference type="GO" id="GO:0036064">
    <property type="term" value="C:ciliary basal body"/>
    <property type="evidence" value="ECO:0007669"/>
    <property type="project" value="TreeGrafter"/>
</dbReference>
<accession>A0A1B0F9Y6</accession>
<protein>
    <submittedName>
        <fullName evidence="2">Uncharacterized protein</fullName>
    </submittedName>
</protein>
<keyword evidence="1" id="KW-0175">Coiled coil</keyword>
<dbReference type="GO" id="GO:0036158">
    <property type="term" value="P:outer dynein arm assembly"/>
    <property type="evidence" value="ECO:0007669"/>
    <property type="project" value="InterPro"/>
</dbReference>
<organism evidence="2 3">
    <name type="scientific">Glossina morsitans morsitans</name>
    <name type="common">Savannah tsetse fly</name>
    <dbReference type="NCBI Taxonomy" id="37546"/>
    <lineage>
        <taxon>Eukaryota</taxon>
        <taxon>Metazoa</taxon>
        <taxon>Ecdysozoa</taxon>
        <taxon>Arthropoda</taxon>
        <taxon>Hexapoda</taxon>
        <taxon>Insecta</taxon>
        <taxon>Pterygota</taxon>
        <taxon>Neoptera</taxon>
        <taxon>Endopterygota</taxon>
        <taxon>Diptera</taxon>
        <taxon>Brachycera</taxon>
        <taxon>Muscomorpha</taxon>
        <taxon>Hippoboscoidea</taxon>
        <taxon>Glossinidae</taxon>
        <taxon>Glossina</taxon>
    </lineage>
</organism>
<dbReference type="PANTHER" id="PTHR46518">
    <property type="entry name" value="COILED-COIL DOMAIN-CONTAINING PROTEIN 151"/>
    <property type="match status" value="1"/>
</dbReference>
<dbReference type="AlphaFoldDB" id="A0A1B0F9Y6"/>
<name>A0A1B0F9Y6_GLOMM</name>
<dbReference type="GO" id="GO:0003341">
    <property type="term" value="P:cilium movement"/>
    <property type="evidence" value="ECO:0007669"/>
    <property type="project" value="InterPro"/>
</dbReference>
<dbReference type="InterPro" id="IPR033192">
    <property type="entry name" value="ODAD3"/>
</dbReference>
<evidence type="ECO:0000313" key="3">
    <source>
        <dbReference type="Proteomes" id="UP000092444"/>
    </source>
</evidence>
<reference evidence="2" key="1">
    <citation type="submission" date="2020-05" db="UniProtKB">
        <authorList>
            <consortium name="EnsemblMetazoa"/>
        </authorList>
    </citation>
    <scope>IDENTIFICATION</scope>
    <source>
        <strain evidence="2">Yale</strain>
    </source>
</reference>
<dbReference type="GO" id="GO:0097542">
    <property type="term" value="C:ciliary tip"/>
    <property type="evidence" value="ECO:0007669"/>
    <property type="project" value="TreeGrafter"/>
</dbReference>
<evidence type="ECO:0000256" key="1">
    <source>
        <dbReference type="SAM" id="Coils"/>
    </source>
</evidence>
<dbReference type="Proteomes" id="UP000092444">
    <property type="component" value="Unassembled WGS sequence"/>
</dbReference>
<dbReference type="EnsemblMetazoa" id="GMOY000313-RA">
    <property type="protein sequence ID" value="GMOY000313-PA"/>
    <property type="gene ID" value="GMOY000313"/>
</dbReference>
<evidence type="ECO:0000313" key="2">
    <source>
        <dbReference type="EnsemblMetazoa" id="GMOY000313-PA"/>
    </source>
</evidence>
<proteinExistence type="predicted"/>
<keyword evidence="3" id="KW-1185">Reference proteome</keyword>